<comment type="caution">
    <text evidence="2">The sequence shown here is derived from an EMBL/GenBank/DDBJ whole genome shotgun (WGS) entry which is preliminary data.</text>
</comment>
<dbReference type="EMBL" id="LSRX01000456">
    <property type="protein sequence ID" value="OLP96782.1"/>
    <property type="molecule type" value="Genomic_DNA"/>
</dbReference>
<protein>
    <submittedName>
        <fullName evidence="2">Uncharacterized protein</fullName>
    </submittedName>
</protein>
<name>A0A1Q9DNP2_SYMMI</name>
<keyword evidence="3" id="KW-1185">Reference proteome</keyword>
<accession>A0A1Q9DNP2</accession>
<gene>
    <name evidence="2" type="ORF">AK812_SmicGene20975</name>
</gene>
<organism evidence="2 3">
    <name type="scientific">Symbiodinium microadriaticum</name>
    <name type="common">Dinoflagellate</name>
    <name type="synonym">Zooxanthella microadriatica</name>
    <dbReference type="NCBI Taxonomy" id="2951"/>
    <lineage>
        <taxon>Eukaryota</taxon>
        <taxon>Sar</taxon>
        <taxon>Alveolata</taxon>
        <taxon>Dinophyceae</taxon>
        <taxon>Suessiales</taxon>
        <taxon>Symbiodiniaceae</taxon>
        <taxon>Symbiodinium</taxon>
    </lineage>
</organism>
<sequence length="135" mass="14436">MGACQYSAFDYAAPAHLVEDDVRRNRADQTVENIKADNSHSYPSLLARSDVGEASNAPEPEDSKEKPVQKCVAPVRLTGEDGRQGKPTPFLPIPKRSRPLQQSADRLMKASTKAGTGTGTGPGACMRAPRPSMAT</sequence>
<dbReference type="Proteomes" id="UP000186817">
    <property type="component" value="Unassembled WGS sequence"/>
</dbReference>
<dbReference type="AlphaFoldDB" id="A0A1Q9DNP2"/>
<evidence type="ECO:0000313" key="3">
    <source>
        <dbReference type="Proteomes" id="UP000186817"/>
    </source>
</evidence>
<evidence type="ECO:0000313" key="2">
    <source>
        <dbReference type="EMBL" id="OLP96782.1"/>
    </source>
</evidence>
<reference evidence="2 3" key="1">
    <citation type="submission" date="2016-02" db="EMBL/GenBank/DDBJ databases">
        <title>Genome analysis of coral dinoflagellate symbionts highlights evolutionary adaptations to a symbiotic lifestyle.</title>
        <authorList>
            <person name="Aranda M."/>
            <person name="Li Y."/>
            <person name="Liew Y.J."/>
            <person name="Baumgarten S."/>
            <person name="Simakov O."/>
            <person name="Wilson M."/>
            <person name="Piel J."/>
            <person name="Ashoor H."/>
            <person name="Bougouffa S."/>
            <person name="Bajic V.B."/>
            <person name="Ryu T."/>
            <person name="Ravasi T."/>
            <person name="Bayer T."/>
            <person name="Micklem G."/>
            <person name="Kim H."/>
            <person name="Bhak J."/>
            <person name="Lajeunesse T.C."/>
            <person name="Voolstra C.R."/>
        </authorList>
    </citation>
    <scope>NUCLEOTIDE SEQUENCE [LARGE SCALE GENOMIC DNA]</scope>
    <source>
        <strain evidence="2 3">CCMP2467</strain>
    </source>
</reference>
<dbReference type="OrthoDB" id="418196at2759"/>
<feature type="region of interest" description="Disordered" evidence="1">
    <location>
        <begin position="31"/>
        <end position="135"/>
    </location>
</feature>
<proteinExistence type="predicted"/>
<evidence type="ECO:0000256" key="1">
    <source>
        <dbReference type="SAM" id="MobiDB-lite"/>
    </source>
</evidence>